<keyword evidence="8" id="KW-0119">Carbohydrate metabolism</keyword>
<reference evidence="11 12" key="1">
    <citation type="submission" date="2018-03" db="EMBL/GenBank/DDBJ databases">
        <authorList>
            <person name="Keele B.F."/>
        </authorList>
    </citation>
    <scope>NUCLEOTIDE SEQUENCE [LARGE SCALE GENOMIC DNA]</scope>
    <source>
        <strain evidence="11 12">CECT 8504</strain>
    </source>
</reference>
<gene>
    <name evidence="11" type="primary">glgC_1</name>
    <name evidence="11" type="ORF">PAA8504_00418</name>
</gene>
<dbReference type="AlphaFoldDB" id="A0A2R8BR15"/>
<dbReference type="GO" id="GO:0005524">
    <property type="term" value="F:ATP binding"/>
    <property type="evidence" value="ECO:0007669"/>
    <property type="project" value="UniProtKB-KW"/>
</dbReference>
<comment type="similarity">
    <text evidence="1">Belongs to the bacterial/plant glucose-1-phosphate adenylyltransferase family.</text>
</comment>
<keyword evidence="2" id="KW-0321">Glycogen metabolism</keyword>
<keyword evidence="12" id="KW-1185">Reference proteome</keyword>
<keyword evidence="3 11" id="KW-0808">Transferase</keyword>
<dbReference type="Gene3D" id="2.160.10.10">
    <property type="entry name" value="Hexapeptide repeat proteins"/>
    <property type="match status" value="1"/>
</dbReference>
<evidence type="ECO:0000259" key="9">
    <source>
        <dbReference type="Pfam" id="PF00483"/>
    </source>
</evidence>
<evidence type="ECO:0000256" key="5">
    <source>
        <dbReference type="ARBA" id="ARBA00022741"/>
    </source>
</evidence>
<dbReference type="Pfam" id="PF00483">
    <property type="entry name" value="NTP_transferase"/>
    <property type="match status" value="1"/>
</dbReference>
<evidence type="ECO:0000256" key="4">
    <source>
        <dbReference type="ARBA" id="ARBA00022695"/>
    </source>
</evidence>
<evidence type="ECO:0000256" key="7">
    <source>
        <dbReference type="ARBA" id="ARBA00023056"/>
    </source>
</evidence>
<dbReference type="RefSeq" id="WP_181375667.1">
    <property type="nucleotide sequence ID" value="NZ_ONZF01000001.1"/>
</dbReference>
<proteinExistence type="inferred from homology"/>
<dbReference type="GO" id="GO:0005978">
    <property type="term" value="P:glycogen biosynthetic process"/>
    <property type="evidence" value="ECO:0007669"/>
    <property type="project" value="UniProtKB-KW"/>
</dbReference>
<sequence length="372" mass="40987">MSFHALTSSSPFRDSVAVARDTLPVLLAGGRGSRLYELTETLCKPAVPFIGRTRIVDFTMENLRQARMDRVIVATQYQAAALHQHLIDRWQPYMSVHLRHAPTLTGRPEGSRGTADAVRLMIDEIDAARPREVLILAADHVYKMDYNAMIRDHRDRGALVTVAADSVPRGQANAFGVIEANLNARISRFVEKPSDPPCWTSDPTKVLASMGLYIFDWPYLRDLLLNEADLMDFGHDVLPHAVAEGRAYVHAPAQNGPFYWRDVGTLDALRCAALDFMSDTPPFSLPDPSTDPVRLGYMESVVMDGSFVSAGALLSKCIVSPGVVLPFGTEIGMHPDRDARHFRRTEEGTILVTPSMIAGLKKANATYLSANA</sequence>
<protein>
    <submittedName>
        <fullName evidence="11">Glucose-1-phosphate adenylyltransferase</fullName>
        <ecNumber evidence="11">2.7.7.27</ecNumber>
    </submittedName>
</protein>
<name>A0A2R8BR15_9RHOB</name>
<keyword evidence="5" id="KW-0547">Nucleotide-binding</keyword>
<dbReference type="Pfam" id="PF24894">
    <property type="entry name" value="Hexapep_GlmU"/>
    <property type="match status" value="1"/>
</dbReference>
<evidence type="ECO:0000256" key="6">
    <source>
        <dbReference type="ARBA" id="ARBA00022840"/>
    </source>
</evidence>
<keyword evidence="6" id="KW-0067">ATP-binding</keyword>
<dbReference type="Gene3D" id="3.90.550.10">
    <property type="entry name" value="Spore Coat Polysaccharide Biosynthesis Protein SpsA, Chain A"/>
    <property type="match status" value="1"/>
</dbReference>
<keyword evidence="7" id="KW-0320">Glycogen biosynthesis</keyword>
<feature type="domain" description="Glucose-1-phosphate adenylyltransferase/Bifunctional protein GlmU-like C-terminal hexapeptide" evidence="10">
    <location>
        <begin position="299"/>
        <end position="352"/>
    </location>
</feature>
<dbReference type="GO" id="GO:0008878">
    <property type="term" value="F:glucose-1-phosphate adenylyltransferase activity"/>
    <property type="evidence" value="ECO:0007669"/>
    <property type="project" value="UniProtKB-EC"/>
</dbReference>
<dbReference type="PANTHER" id="PTHR43523">
    <property type="entry name" value="GLUCOSE-1-PHOSPHATE ADENYLYLTRANSFERASE-RELATED"/>
    <property type="match status" value="1"/>
</dbReference>
<dbReference type="Proteomes" id="UP000244912">
    <property type="component" value="Unassembled WGS sequence"/>
</dbReference>
<evidence type="ECO:0000256" key="1">
    <source>
        <dbReference type="ARBA" id="ARBA00010443"/>
    </source>
</evidence>
<dbReference type="EMBL" id="ONZF01000001">
    <property type="protein sequence ID" value="SPJ22623.1"/>
    <property type="molecule type" value="Genomic_DNA"/>
</dbReference>
<evidence type="ECO:0000313" key="12">
    <source>
        <dbReference type="Proteomes" id="UP000244912"/>
    </source>
</evidence>
<dbReference type="InterPro" id="IPR011831">
    <property type="entry name" value="ADP-Glc_PPase"/>
</dbReference>
<dbReference type="InterPro" id="IPR029044">
    <property type="entry name" value="Nucleotide-diphossugar_trans"/>
</dbReference>
<dbReference type="InterPro" id="IPR005835">
    <property type="entry name" value="NTP_transferase_dom"/>
</dbReference>
<evidence type="ECO:0000259" key="10">
    <source>
        <dbReference type="Pfam" id="PF24894"/>
    </source>
</evidence>
<dbReference type="SUPFAM" id="SSF53448">
    <property type="entry name" value="Nucleotide-diphospho-sugar transferases"/>
    <property type="match status" value="1"/>
</dbReference>
<dbReference type="InterPro" id="IPR005836">
    <property type="entry name" value="ADP_Glu_pyroP_CS"/>
</dbReference>
<organism evidence="11 12">
    <name type="scientific">Palleronia abyssalis</name>
    <dbReference type="NCBI Taxonomy" id="1501240"/>
    <lineage>
        <taxon>Bacteria</taxon>
        <taxon>Pseudomonadati</taxon>
        <taxon>Pseudomonadota</taxon>
        <taxon>Alphaproteobacteria</taxon>
        <taxon>Rhodobacterales</taxon>
        <taxon>Roseobacteraceae</taxon>
        <taxon>Palleronia</taxon>
    </lineage>
</organism>
<evidence type="ECO:0000256" key="3">
    <source>
        <dbReference type="ARBA" id="ARBA00022679"/>
    </source>
</evidence>
<evidence type="ECO:0000256" key="8">
    <source>
        <dbReference type="ARBA" id="ARBA00023277"/>
    </source>
</evidence>
<dbReference type="InterPro" id="IPR056818">
    <property type="entry name" value="GlmU/GlgC-like_hexapep"/>
</dbReference>
<keyword evidence="4 11" id="KW-0548">Nucleotidyltransferase</keyword>
<feature type="domain" description="Nucleotidyl transferase" evidence="9">
    <location>
        <begin position="24"/>
        <end position="274"/>
    </location>
</feature>
<evidence type="ECO:0000256" key="2">
    <source>
        <dbReference type="ARBA" id="ARBA00022600"/>
    </source>
</evidence>
<dbReference type="EC" id="2.7.7.27" evidence="11"/>
<dbReference type="PROSITE" id="PS00810">
    <property type="entry name" value="ADP_GLC_PYROPHOSPH_3"/>
    <property type="match status" value="1"/>
</dbReference>
<accession>A0A2R8BR15</accession>
<evidence type="ECO:0000313" key="11">
    <source>
        <dbReference type="EMBL" id="SPJ22623.1"/>
    </source>
</evidence>
<dbReference type="PANTHER" id="PTHR43523:SF2">
    <property type="entry name" value="GLUCOSE-1-PHOSPHATE ADENYLYLTRANSFERASE"/>
    <property type="match status" value="1"/>
</dbReference>